<reference evidence="1 2" key="1">
    <citation type="submission" date="2015-01" db="EMBL/GenBank/DDBJ databases">
        <authorList>
            <person name="Xiang T."/>
            <person name="Song Y."/>
            <person name="Huang L."/>
            <person name="Wang B."/>
            <person name="Wu P."/>
        </authorList>
    </citation>
    <scope>NUCLEOTIDE SEQUENCE [LARGE SCALE GENOMIC DNA]</scope>
    <source>
        <strain evidence="1 2">Cc12</strain>
    </source>
</reference>
<protein>
    <submittedName>
        <fullName evidence="1">Uncharacterized protein</fullName>
    </submittedName>
</protein>
<evidence type="ECO:0000313" key="2">
    <source>
        <dbReference type="Proteomes" id="UP000044026"/>
    </source>
</evidence>
<organism evidence="1 2">
    <name type="scientific">Capnocytophaga canimorsus</name>
    <dbReference type="NCBI Taxonomy" id="28188"/>
    <lineage>
        <taxon>Bacteria</taxon>
        <taxon>Pseudomonadati</taxon>
        <taxon>Bacteroidota</taxon>
        <taxon>Flavobacteriia</taxon>
        <taxon>Flavobacteriales</taxon>
        <taxon>Flavobacteriaceae</taxon>
        <taxon>Capnocytophaga</taxon>
    </lineage>
</organism>
<proteinExistence type="predicted"/>
<sequence>MNLVLPYVCITDKNLADDEATLASIRRSDAKGGDVKINGKMLVGNFEKKILEEFGIKVQVATPDDSKTFRRFNHINSFWKVIFSMRIASYSNPYSLKIIIKWDFLVHSKGN</sequence>
<gene>
    <name evidence="1" type="ORF">CCAN12_720007</name>
</gene>
<accession>A0A0B7HH04</accession>
<evidence type="ECO:0000313" key="1">
    <source>
        <dbReference type="EMBL" id="CEN37944.1"/>
    </source>
</evidence>
<dbReference type="EMBL" id="CDOE01000070">
    <property type="protein sequence ID" value="CEN37944.1"/>
    <property type="molecule type" value="Genomic_DNA"/>
</dbReference>
<dbReference type="Proteomes" id="UP000044026">
    <property type="component" value="Unassembled WGS sequence"/>
</dbReference>
<name>A0A0B7HH04_9FLAO</name>
<dbReference type="AlphaFoldDB" id="A0A0B7HH04"/>